<accession>A0AAF0WPL6</accession>
<keyword evidence="7" id="KW-1185">Reference proteome</keyword>
<evidence type="ECO:0000313" key="6">
    <source>
        <dbReference type="EMBL" id="WOG92148.1"/>
    </source>
</evidence>
<evidence type="ECO:0000313" key="7">
    <source>
        <dbReference type="Proteomes" id="UP000077755"/>
    </source>
</evidence>
<dbReference type="GO" id="GO:0006542">
    <property type="term" value="P:glutamine biosynthetic process"/>
    <property type="evidence" value="ECO:0007669"/>
    <property type="project" value="TreeGrafter"/>
</dbReference>
<reference evidence="6" key="2">
    <citation type="submission" date="2022-03" db="EMBL/GenBank/DDBJ databases">
        <title>Draft title - Genomic analysis of global carrot germplasm unveils the trajectory of domestication and the origin of high carotenoid orange carrot.</title>
        <authorList>
            <person name="Iorizzo M."/>
            <person name="Ellison S."/>
            <person name="Senalik D."/>
            <person name="Macko-Podgorni A."/>
            <person name="Grzebelus D."/>
            <person name="Bostan H."/>
            <person name="Rolling W."/>
            <person name="Curaba J."/>
            <person name="Simon P."/>
        </authorList>
    </citation>
    <scope>NUCLEOTIDE SEQUENCE</scope>
    <source>
        <tissue evidence="6">Leaf</tissue>
    </source>
</reference>
<protein>
    <recommendedName>
        <fullName evidence="4">Glutamate--ammonia ligase</fullName>
    </recommendedName>
</protein>
<evidence type="ECO:0000256" key="2">
    <source>
        <dbReference type="ARBA" id="ARBA00011823"/>
    </source>
</evidence>
<dbReference type="InterPro" id="IPR050292">
    <property type="entry name" value="Glutamine_Synthetase"/>
</dbReference>
<evidence type="ECO:0000256" key="3">
    <source>
        <dbReference type="ARBA" id="ARBA00022490"/>
    </source>
</evidence>
<comment type="subcellular location">
    <subcellularLocation>
        <location evidence="1">Cytoplasm</location>
    </subcellularLocation>
</comment>
<sequence>MRLTLITLNFITSLSGPVDDPIKLPKWNYLDQVLVKHQGMIDLFRRANHILVYTPADEPILTNNRCNAAKIFSHPDLQLMFLGMLFKFSPIGWPTEGYPDRRLAYIYLYGPYYCGIGADKAFGRDIVDAHYKASLHSGINISSINGEVMPGQKGFSIGQTLHPFTADFTNLLHNYKKMEETIFRLP</sequence>
<evidence type="ECO:0000256" key="1">
    <source>
        <dbReference type="ARBA" id="ARBA00004496"/>
    </source>
</evidence>
<dbReference type="Proteomes" id="UP000077755">
    <property type="component" value="Chromosome 3"/>
</dbReference>
<organism evidence="6 7">
    <name type="scientific">Daucus carota subsp. sativus</name>
    <name type="common">Carrot</name>
    <dbReference type="NCBI Taxonomy" id="79200"/>
    <lineage>
        <taxon>Eukaryota</taxon>
        <taxon>Viridiplantae</taxon>
        <taxon>Streptophyta</taxon>
        <taxon>Embryophyta</taxon>
        <taxon>Tracheophyta</taxon>
        <taxon>Spermatophyta</taxon>
        <taxon>Magnoliopsida</taxon>
        <taxon>eudicotyledons</taxon>
        <taxon>Gunneridae</taxon>
        <taxon>Pentapetalae</taxon>
        <taxon>asterids</taxon>
        <taxon>campanulids</taxon>
        <taxon>Apiales</taxon>
        <taxon>Apiaceae</taxon>
        <taxon>Apioideae</taxon>
        <taxon>Scandiceae</taxon>
        <taxon>Daucinae</taxon>
        <taxon>Daucus</taxon>
        <taxon>Daucus sect. Daucus</taxon>
    </lineage>
</organism>
<proteinExistence type="predicted"/>
<dbReference type="SUPFAM" id="SSF55931">
    <property type="entry name" value="Glutamine synthetase/guanido kinase"/>
    <property type="match status" value="1"/>
</dbReference>
<dbReference type="InterPro" id="IPR014746">
    <property type="entry name" value="Gln_synth/guanido_kin_cat_dom"/>
</dbReference>
<gene>
    <name evidence="6" type="ORF">DCAR_0311408</name>
</gene>
<comment type="subunit">
    <text evidence="2">Homooctamer.</text>
</comment>
<dbReference type="Gene3D" id="3.30.590.10">
    <property type="entry name" value="Glutamine synthetase/guanido kinase, catalytic domain"/>
    <property type="match status" value="1"/>
</dbReference>
<dbReference type="PANTHER" id="PTHR20852:SF110">
    <property type="entry name" value="GLUTAMINE SYNTHETASE"/>
    <property type="match status" value="1"/>
</dbReference>
<name>A0AAF0WPL6_DAUCS</name>
<dbReference type="AlphaFoldDB" id="A0AAF0WPL6"/>
<dbReference type="EMBL" id="CP093345">
    <property type="protein sequence ID" value="WOG92148.1"/>
    <property type="molecule type" value="Genomic_DNA"/>
</dbReference>
<evidence type="ECO:0000256" key="5">
    <source>
        <dbReference type="ARBA" id="ARBA00049436"/>
    </source>
</evidence>
<dbReference type="PANTHER" id="PTHR20852">
    <property type="entry name" value="GLUTAMINE SYNTHETASE"/>
    <property type="match status" value="1"/>
</dbReference>
<reference evidence="6" key="1">
    <citation type="journal article" date="2016" name="Nat. Genet.">
        <title>A high-quality carrot genome assembly provides new insights into carotenoid accumulation and asterid genome evolution.</title>
        <authorList>
            <person name="Iorizzo M."/>
            <person name="Ellison S."/>
            <person name="Senalik D."/>
            <person name="Zeng P."/>
            <person name="Satapoomin P."/>
            <person name="Huang J."/>
            <person name="Bowman M."/>
            <person name="Iovene M."/>
            <person name="Sanseverino W."/>
            <person name="Cavagnaro P."/>
            <person name="Yildiz M."/>
            <person name="Macko-Podgorni A."/>
            <person name="Moranska E."/>
            <person name="Grzebelus E."/>
            <person name="Grzebelus D."/>
            <person name="Ashrafi H."/>
            <person name="Zheng Z."/>
            <person name="Cheng S."/>
            <person name="Spooner D."/>
            <person name="Van Deynze A."/>
            <person name="Simon P."/>
        </authorList>
    </citation>
    <scope>NUCLEOTIDE SEQUENCE</scope>
    <source>
        <tissue evidence="6">Leaf</tissue>
    </source>
</reference>
<dbReference type="GO" id="GO:0005737">
    <property type="term" value="C:cytoplasm"/>
    <property type="evidence" value="ECO:0007669"/>
    <property type="project" value="UniProtKB-SubCell"/>
</dbReference>
<keyword evidence="3" id="KW-0963">Cytoplasm</keyword>
<dbReference type="GO" id="GO:0004356">
    <property type="term" value="F:glutamine synthetase activity"/>
    <property type="evidence" value="ECO:0007669"/>
    <property type="project" value="UniProtKB-EC"/>
</dbReference>
<comment type="catalytic activity">
    <reaction evidence="5">
        <text>L-glutamate + NH4(+) + ATP = L-glutamine + ADP + phosphate + H(+)</text>
        <dbReference type="Rhea" id="RHEA:16169"/>
        <dbReference type="ChEBI" id="CHEBI:15378"/>
        <dbReference type="ChEBI" id="CHEBI:28938"/>
        <dbReference type="ChEBI" id="CHEBI:29985"/>
        <dbReference type="ChEBI" id="CHEBI:30616"/>
        <dbReference type="ChEBI" id="CHEBI:43474"/>
        <dbReference type="ChEBI" id="CHEBI:58359"/>
        <dbReference type="ChEBI" id="CHEBI:456216"/>
        <dbReference type="EC" id="6.3.1.2"/>
    </reaction>
</comment>
<evidence type="ECO:0000256" key="4">
    <source>
        <dbReference type="ARBA" id="ARBA00030668"/>
    </source>
</evidence>